<organism evidence="11">
    <name type="scientific">Liquorilactobacillus hordei</name>
    <dbReference type="NCBI Taxonomy" id="468911"/>
    <lineage>
        <taxon>Bacteria</taxon>
        <taxon>Bacillati</taxon>
        <taxon>Bacillota</taxon>
        <taxon>Bacilli</taxon>
        <taxon>Lactobacillales</taxon>
        <taxon>Lactobacillaceae</taxon>
        <taxon>Liquorilactobacillus</taxon>
    </lineage>
</organism>
<dbReference type="InterPro" id="IPR001444">
    <property type="entry name" value="Flag_bb_rod_N"/>
</dbReference>
<dbReference type="Pfam" id="PF06429">
    <property type="entry name" value="Flg_bbr_C"/>
    <property type="match status" value="1"/>
</dbReference>
<dbReference type="InterPro" id="IPR010930">
    <property type="entry name" value="Flg_bb/hook_C_dom"/>
</dbReference>
<evidence type="ECO:0000313" key="11">
    <source>
        <dbReference type="EMBL" id="AJA34023.1"/>
    </source>
</evidence>
<feature type="domain" description="Flagellar basal-body/hook protein C-terminal" evidence="9">
    <location>
        <begin position="465"/>
        <end position="503"/>
    </location>
</feature>
<evidence type="ECO:0000256" key="1">
    <source>
        <dbReference type="ARBA" id="ARBA00004365"/>
    </source>
</evidence>
<feature type="domain" description="Flagellar hook-associated protein FlgK helical" evidence="10">
    <location>
        <begin position="96"/>
        <end position="340"/>
    </location>
</feature>
<protein>
    <recommendedName>
        <fullName evidence="4 7">Flagellar hook-associated protein 1</fullName>
        <shortName evidence="7">HAP1</shortName>
    </recommendedName>
</protein>
<evidence type="ECO:0000256" key="2">
    <source>
        <dbReference type="ARBA" id="ARBA00004613"/>
    </source>
</evidence>
<dbReference type="GO" id="GO:0005198">
    <property type="term" value="F:structural molecule activity"/>
    <property type="evidence" value="ECO:0007669"/>
    <property type="project" value="UniProtKB-UniRule"/>
</dbReference>
<evidence type="ECO:0000256" key="4">
    <source>
        <dbReference type="ARBA" id="ARBA00016244"/>
    </source>
</evidence>
<evidence type="ECO:0000256" key="5">
    <source>
        <dbReference type="ARBA" id="ARBA00022525"/>
    </source>
</evidence>
<dbReference type="Pfam" id="PF00460">
    <property type="entry name" value="Flg_bb_rod"/>
    <property type="match status" value="1"/>
</dbReference>
<dbReference type="PRINTS" id="PR01005">
    <property type="entry name" value="FLGHOOKAP1"/>
</dbReference>
<comment type="subcellular location">
    <subcellularLocation>
        <location evidence="1 7">Bacterial flagellum</location>
    </subcellularLocation>
    <subcellularLocation>
        <location evidence="2 7">Secreted</location>
    </subcellularLocation>
</comment>
<evidence type="ECO:0000256" key="7">
    <source>
        <dbReference type="RuleBase" id="RU362065"/>
    </source>
</evidence>
<evidence type="ECO:0000256" key="3">
    <source>
        <dbReference type="ARBA" id="ARBA00009677"/>
    </source>
</evidence>
<dbReference type="PANTHER" id="PTHR30033:SF1">
    <property type="entry name" value="FLAGELLAR HOOK-ASSOCIATED PROTEIN 1"/>
    <property type="match status" value="1"/>
</dbReference>
<keyword evidence="11" id="KW-0969">Cilium</keyword>
<keyword evidence="11" id="KW-0282">Flagellum</keyword>
<dbReference type="NCBIfam" id="TIGR02492">
    <property type="entry name" value="flgK_ends"/>
    <property type="match status" value="1"/>
</dbReference>
<comment type="similarity">
    <text evidence="3 7">Belongs to the flagella basal body rod proteins family.</text>
</comment>
<dbReference type="GO" id="GO:0005576">
    <property type="term" value="C:extracellular region"/>
    <property type="evidence" value="ECO:0007669"/>
    <property type="project" value="UniProtKB-SubCell"/>
</dbReference>
<keyword evidence="11" id="KW-0966">Cell projection</keyword>
<dbReference type="InterPro" id="IPR002371">
    <property type="entry name" value="FlgK"/>
</dbReference>
<accession>A0A0A7RL88</accession>
<keyword evidence="5 7" id="KW-0964">Secreted</keyword>
<dbReference type="Pfam" id="PF22638">
    <property type="entry name" value="FlgK_D1"/>
    <property type="match status" value="1"/>
</dbReference>
<dbReference type="SUPFAM" id="SSF64518">
    <property type="entry name" value="Phase 1 flagellin"/>
    <property type="match status" value="1"/>
</dbReference>
<name>A0A0A7RL88_9LACO</name>
<dbReference type="EMBL" id="KM886865">
    <property type="protein sequence ID" value="AJA34023.1"/>
    <property type="molecule type" value="Genomic_DNA"/>
</dbReference>
<dbReference type="GO" id="GO:0009424">
    <property type="term" value="C:bacterial-type flagellum hook"/>
    <property type="evidence" value="ECO:0007669"/>
    <property type="project" value="UniProtKB-UniRule"/>
</dbReference>
<dbReference type="AlphaFoldDB" id="A0A0A7RL88"/>
<evidence type="ECO:0000259" key="9">
    <source>
        <dbReference type="Pfam" id="PF06429"/>
    </source>
</evidence>
<proteinExistence type="inferred from homology"/>
<dbReference type="GeneID" id="98309828"/>
<keyword evidence="6 7" id="KW-0975">Bacterial flagellum</keyword>
<dbReference type="PANTHER" id="PTHR30033">
    <property type="entry name" value="FLAGELLAR HOOK-ASSOCIATED PROTEIN 1"/>
    <property type="match status" value="1"/>
</dbReference>
<evidence type="ECO:0000259" key="10">
    <source>
        <dbReference type="Pfam" id="PF22638"/>
    </source>
</evidence>
<evidence type="ECO:0000259" key="8">
    <source>
        <dbReference type="Pfam" id="PF00460"/>
    </source>
</evidence>
<reference evidence="11" key="1">
    <citation type="journal article" date="2014" name="Appl. Environ. Microbiol.">
        <title>Detection and genomic characterization of motility in Lactobacillus curvatus: confirmation of motility in a species outside the Lactobacillus salivarius clade.</title>
        <authorList>
            <person name="Cousin F.J."/>
            <person name="Lynch S.M."/>
            <person name="Harris H.M."/>
            <person name="McCann A."/>
            <person name="Lynch D.B."/>
            <person name="Neville B.A."/>
            <person name="Irisawa T."/>
            <person name="Okada S."/>
            <person name="Endo A."/>
            <person name="O'Toole P.W."/>
        </authorList>
    </citation>
    <scope>NUCLEOTIDE SEQUENCE</scope>
    <source>
        <strain evidence="11">DSM 19519</strain>
    </source>
</reference>
<feature type="domain" description="Flagellar basal body rod protein N-terminal" evidence="8">
    <location>
        <begin position="8"/>
        <end position="37"/>
    </location>
</feature>
<dbReference type="GO" id="GO:0044780">
    <property type="term" value="P:bacterial-type flagellum assembly"/>
    <property type="evidence" value="ECO:0007669"/>
    <property type="project" value="InterPro"/>
</dbReference>
<gene>
    <name evidence="7 11" type="primary">flgK</name>
</gene>
<dbReference type="InterPro" id="IPR053927">
    <property type="entry name" value="FlgK_helical"/>
</dbReference>
<sequence length="507" mass="54257">MSGLFGTLNTATTGMSANQVALQTSSHNIANTNTDGYSRQRVQLQTTPPYTITGVGTMGTGVKTAKITRVVDDFVRNQIRSANSQYQFYNQKSDTLGQLEETFNEPSDNGVIKQLSTLTSSWTQLGNNPELGTAKTLVVENASTLGDTIRGMAKNIEQLKDDSVQSVAKNTLDFNEKVKQLQTLNEQIYNMSSQGETPNDLLDSRDSLLKDISGLADISTSIDGYGRASIQLGGQDILTKDTRATLSTVMESTNGQSSIAFGGDTVSSMEKITGDYSVGTVLISTDGTSGAKSYSQLDIASGTIGGLQSSVNEIQKRTDELNDFVSTITKTVNTIYTDGKSSTTGFFEMGDDPQNYALNFKVSDAVTNNPQSMSVGRTNLSGDGSKALAIAKLATVKFGQPVDDTQLGSYDATSMTFKDSASGSTYADDFNNIVTKNGISKQQADNTSAAQLSLLNQLEYKNESVSGVSLNEEMSDVIKFQQGFQANARLLSVVSEMLDTLINRTGV</sequence>
<evidence type="ECO:0000256" key="6">
    <source>
        <dbReference type="ARBA" id="ARBA00023143"/>
    </source>
</evidence>